<evidence type="ECO:0000256" key="1">
    <source>
        <dbReference type="SAM" id="SignalP"/>
    </source>
</evidence>
<dbReference type="OrthoDB" id="9255522at2"/>
<evidence type="ECO:0000313" key="3">
    <source>
        <dbReference type="Proteomes" id="UP000286806"/>
    </source>
</evidence>
<sequence>MLIALAPALIVFPASADPWIPAAGTGKVKPVLRLYRSDRTFSSSHFGSETFPSTSKISETQLKVTGEHGLGDGWALQYDLRAAQESKTKTKKNTSTTYTASGLQDQEIGLVRGLRQGKVFADAIALNIILPAGSTSSNPQMGVGHTAIEPDYQFGIKHQFGQRLAYGSFSIGPRMFFNSSVTQWRATADVGTRLFQNVDIFGSLFCARTFGVNTALPSSENPNASEVYNLLRGGLGLRFSLTRNIRPIIEYEADLAGQGIHAGNRWVFGVAWRY</sequence>
<gene>
    <name evidence="2" type="ORF">SFMTTN_1340</name>
</gene>
<evidence type="ECO:0000313" key="2">
    <source>
        <dbReference type="EMBL" id="GBL45530.1"/>
    </source>
</evidence>
<reference evidence="2 3" key="1">
    <citation type="journal article" date="2019" name="Front. Microbiol.">
        <title>Genomes of Neutrophilic Sulfur-Oxidizing Chemolithoautotrophs Representing 9 Proteobacterial Species From 8 Genera.</title>
        <authorList>
            <person name="Watanabe T."/>
            <person name="Kojima H."/>
            <person name="Umezawa K."/>
            <person name="Hori C."/>
            <person name="Takasuka T.E."/>
            <person name="Kato Y."/>
            <person name="Fukui M."/>
        </authorList>
    </citation>
    <scope>NUCLEOTIDE SEQUENCE [LARGE SCALE GENOMIC DNA]</scope>
    <source>
        <strain evidence="2 3">TTN</strain>
    </source>
</reference>
<organism evidence="2 3">
    <name type="scientific">Sulfuriferula multivorans</name>
    <dbReference type="NCBI Taxonomy" id="1559896"/>
    <lineage>
        <taxon>Bacteria</taxon>
        <taxon>Pseudomonadati</taxon>
        <taxon>Pseudomonadota</taxon>
        <taxon>Betaproteobacteria</taxon>
        <taxon>Nitrosomonadales</taxon>
        <taxon>Sulfuricellaceae</taxon>
        <taxon>Sulfuriferula</taxon>
    </lineage>
</organism>
<protein>
    <recommendedName>
        <fullName evidence="4">Transporter</fullName>
    </recommendedName>
</protein>
<dbReference type="RefSeq" id="WP_124704352.1">
    <property type="nucleotide sequence ID" value="NZ_BGOW01000013.1"/>
</dbReference>
<dbReference type="Proteomes" id="UP000286806">
    <property type="component" value="Unassembled WGS sequence"/>
</dbReference>
<keyword evidence="3" id="KW-1185">Reference proteome</keyword>
<comment type="caution">
    <text evidence="2">The sequence shown here is derived from an EMBL/GenBank/DDBJ whole genome shotgun (WGS) entry which is preliminary data.</text>
</comment>
<proteinExistence type="predicted"/>
<accession>A0A401JDA1</accession>
<name>A0A401JDA1_9PROT</name>
<keyword evidence="1" id="KW-0732">Signal</keyword>
<feature type="signal peptide" evidence="1">
    <location>
        <begin position="1"/>
        <end position="16"/>
    </location>
</feature>
<evidence type="ECO:0008006" key="4">
    <source>
        <dbReference type="Google" id="ProtNLM"/>
    </source>
</evidence>
<feature type="chain" id="PRO_5018994124" description="Transporter" evidence="1">
    <location>
        <begin position="17"/>
        <end position="274"/>
    </location>
</feature>
<dbReference type="EMBL" id="BGOW01000013">
    <property type="protein sequence ID" value="GBL45530.1"/>
    <property type="molecule type" value="Genomic_DNA"/>
</dbReference>
<dbReference type="AlphaFoldDB" id="A0A401JDA1"/>